<dbReference type="RefSeq" id="WP_078930667.1">
    <property type="nucleotide sequence ID" value="NZ_CAMCOW010000003.1"/>
</dbReference>
<feature type="transmembrane region" description="Helical" evidence="1">
    <location>
        <begin position="12"/>
        <end position="34"/>
    </location>
</feature>
<dbReference type="STRING" id="225004.SAMN02745152_00918"/>
<accession>A0A1T4MLH9</accession>
<keyword evidence="1" id="KW-1133">Transmembrane helix</keyword>
<proteinExistence type="predicted"/>
<protein>
    <submittedName>
        <fullName evidence="3">Endonuclease related to Holliday junction resolvase</fullName>
    </submittedName>
</protein>
<keyword evidence="3" id="KW-0540">Nuclease</keyword>
<dbReference type="AlphaFoldDB" id="A0A1T4MLH9"/>
<dbReference type="GO" id="GO:0004519">
    <property type="term" value="F:endonuclease activity"/>
    <property type="evidence" value="ECO:0007669"/>
    <property type="project" value="UniProtKB-KW"/>
</dbReference>
<feature type="domain" description="Holliday junction resolvase-related" evidence="2">
    <location>
        <begin position="47"/>
        <end position="140"/>
    </location>
</feature>
<dbReference type="EMBL" id="FUXC01000004">
    <property type="protein sequence ID" value="SJZ67950.1"/>
    <property type="molecule type" value="Genomic_DNA"/>
</dbReference>
<keyword evidence="1" id="KW-0472">Membrane</keyword>
<dbReference type="Pfam" id="PF10107">
    <property type="entry name" value="Endonuc_Holl"/>
    <property type="match status" value="1"/>
</dbReference>
<keyword evidence="4" id="KW-1185">Reference proteome</keyword>
<keyword evidence="3" id="KW-0378">Hydrolase</keyword>
<dbReference type="InterPro" id="IPR019287">
    <property type="entry name" value="Hday_junct_resolvase-rel_dom"/>
</dbReference>
<dbReference type="Proteomes" id="UP000190395">
    <property type="component" value="Unassembled WGS sequence"/>
</dbReference>
<dbReference type="OrthoDB" id="37460at2"/>
<keyword evidence="1" id="KW-0812">Transmembrane</keyword>
<dbReference type="GeneID" id="303367173"/>
<evidence type="ECO:0000256" key="1">
    <source>
        <dbReference type="SAM" id="Phobius"/>
    </source>
</evidence>
<reference evidence="3 4" key="1">
    <citation type="submission" date="2017-02" db="EMBL/GenBank/DDBJ databases">
        <authorList>
            <person name="Peterson S.W."/>
        </authorList>
    </citation>
    <scope>NUCLEOTIDE SEQUENCE [LARGE SCALE GENOMIC DNA]</scope>
    <source>
        <strain evidence="3 4">ATCC BAA-909</strain>
    </source>
</reference>
<keyword evidence="3" id="KW-0255">Endonuclease</keyword>
<gene>
    <name evidence="3" type="ORF">SAMN02745152_00918</name>
</gene>
<evidence type="ECO:0000313" key="4">
    <source>
        <dbReference type="Proteomes" id="UP000190395"/>
    </source>
</evidence>
<name>A0A1T4MLH9_9SPIR</name>
<sequence length="148" mass="17085">MNILFERFIHNPALLFIFGIIIFILIVFISWKAGRISAELKFRRVLKTERADAVNRSKAVLSGLAAEQIAPFLPNFPCNPADCRFVGKPVDFVAFSTENDGEVKEILFIEVKNGTSQLSKREREIKKCVEEKKVRYIEYRTNLENKNF</sequence>
<evidence type="ECO:0000313" key="3">
    <source>
        <dbReference type="EMBL" id="SJZ67950.1"/>
    </source>
</evidence>
<organism evidence="3 4">
    <name type="scientific">Treponema berlinense</name>
    <dbReference type="NCBI Taxonomy" id="225004"/>
    <lineage>
        <taxon>Bacteria</taxon>
        <taxon>Pseudomonadati</taxon>
        <taxon>Spirochaetota</taxon>
        <taxon>Spirochaetia</taxon>
        <taxon>Spirochaetales</taxon>
        <taxon>Treponemataceae</taxon>
        <taxon>Treponema</taxon>
    </lineage>
</organism>
<evidence type="ECO:0000259" key="2">
    <source>
        <dbReference type="Pfam" id="PF10107"/>
    </source>
</evidence>